<feature type="region of interest" description="Disordered" evidence="4">
    <location>
        <begin position="498"/>
        <end position="553"/>
    </location>
</feature>
<dbReference type="GeneID" id="5884203"/>
<dbReference type="GO" id="GO:0000462">
    <property type="term" value="P:maturation of SSU-rRNA from tricistronic rRNA transcript (SSU-rRNA, 5.8S rRNA, LSU-rRNA)"/>
    <property type="evidence" value="ECO:0007669"/>
    <property type="project" value="TreeGrafter"/>
</dbReference>
<evidence type="ECO:0000313" key="6">
    <source>
        <dbReference type="EMBL" id="EDR24553.1"/>
    </source>
</evidence>
<dbReference type="InterPro" id="IPR052414">
    <property type="entry name" value="U3_snoRNA-assoc_WDR"/>
</dbReference>
<feature type="domain" description="Small-subunit processome Utp12" evidence="5">
    <location>
        <begin position="385"/>
        <end position="489"/>
    </location>
</feature>
<dbReference type="PANTHER" id="PTHR44267:SF1">
    <property type="entry name" value="WD REPEAT-CONTAINING PROTEIN 43"/>
    <property type="match status" value="1"/>
</dbReference>
<proteinExistence type="inferred from homology"/>
<dbReference type="PANTHER" id="PTHR44267">
    <property type="entry name" value="WD REPEAT-CONTAINING PROTEIN 43"/>
    <property type="match status" value="1"/>
</dbReference>
<organism evidence="7">
    <name type="scientific">Entamoeba dispar (strain ATCC PRA-260 / SAW760)</name>
    <dbReference type="NCBI Taxonomy" id="370354"/>
    <lineage>
        <taxon>Eukaryota</taxon>
        <taxon>Amoebozoa</taxon>
        <taxon>Evosea</taxon>
        <taxon>Archamoebae</taxon>
        <taxon>Mastigamoebida</taxon>
        <taxon>Entamoebidae</taxon>
        <taxon>Entamoeba</taxon>
    </lineage>
</organism>
<dbReference type="EMBL" id="DS549900">
    <property type="protein sequence ID" value="EDR24553.1"/>
    <property type="molecule type" value="Genomic_DNA"/>
</dbReference>
<dbReference type="SUPFAM" id="SSF50978">
    <property type="entry name" value="WD40 repeat-like"/>
    <property type="match status" value="1"/>
</dbReference>
<evidence type="ECO:0000256" key="2">
    <source>
        <dbReference type="ARBA" id="ARBA00023242"/>
    </source>
</evidence>
<dbReference type="OrthoDB" id="30195at2759"/>
<evidence type="ECO:0000313" key="7">
    <source>
        <dbReference type="Proteomes" id="UP000008076"/>
    </source>
</evidence>
<protein>
    <recommendedName>
        <fullName evidence="5">Small-subunit processome Utp12 domain-containing protein</fullName>
    </recommendedName>
</protein>
<dbReference type="AlphaFoldDB" id="B0ELP3"/>
<evidence type="ECO:0000256" key="1">
    <source>
        <dbReference type="ARBA" id="ARBA00004123"/>
    </source>
</evidence>
<evidence type="ECO:0000256" key="4">
    <source>
        <dbReference type="SAM" id="MobiDB-lite"/>
    </source>
</evidence>
<gene>
    <name evidence="6" type="ORF">EDI_081450</name>
</gene>
<keyword evidence="7" id="KW-1185">Reference proteome</keyword>
<dbReference type="InterPro" id="IPR015943">
    <property type="entry name" value="WD40/YVTN_repeat-like_dom_sf"/>
</dbReference>
<dbReference type="InterPro" id="IPR036322">
    <property type="entry name" value="WD40_repeat_dom_sf"/>
</dbReference>
<name>B0ELP3_ENTDS</name>
<comment type="subcellular location">
    <subcellularLocation>
        <location evidence="1">Nucleus</location>
    </subcellularLocation>
</comment>
<dbReference type="InterPro" id="IPR007148">
    <property type="entry name" value="SSU_processome_Utp12"/>
</dbReference>
<dbReference type="eggNOG" id="KOG4547">
    <property type="taxonomic scope" value="Eukaryota"/>
</dbReference>
<dbReference type="Proteomes" id="UP000008076">
    <property type="component" value="Unassembled WGS sequence"/>
</dbReference>
<dbReference type="GO" id="GO:0005730">
    <property type="term" value="C:nucleolus"/>
    <property type="evidence" value="ECO:0007669"/>
    <property type="project" value="TreeGrafter"/>
</dbReference>
<comment type="similarity">
    <text evidence="3">Belongs to the UTP5 family.</text>
</comment>
<feature type="compositionally biased region" description="Acidic residues" evidence="4">
    <location>
        <begin position="522"/>
        <end position="532"/>
    </location>
</feature>
<dbReference type="OMA" id="PCTALTW"/>
<dbReference type="VEuPathDB" id="AmoebaDB:EDI_081450"/>
<accession>B0ELP3</accession>
<evidence type="ECO:0000259" key="5">
    <source>
        <dbReference type="Pfam" id="PF04003"/>
    </source>
</evidence>
<evidence type="ECO:0000256" key="3">
    <source>
        <dbReference type="ARBA" id="ARBA00038335"/>
    </source>
</evidence>
<dbReference type="RefSeq" id="XP_001739079.1">
    <property type="nucleotide sequence ID" value="XM_001739027.1"/>
</dbReference>
<reference evidence="7" key="1">
    <citation type="submission" date="2007-12" db="EMBL/GenBank/DDBJ databases">
        <title>Annotation of Entamoeba dispar SAW760.</title>
        <authorList>
            <person name="Lorenzi H."/>
            <person name="Inman J."/>
            <person name="Schobel S."/>
            <person name="Amedeo P."/>
            <person name="Caler E."/>
        </authorList>
    </citation>
    <scope>NUCLEOTIDE SEQUENCE [LARGE SCALE GENOMIC DNA]</scope>
    <source>
        <strain evidence="7">ATCC PRA-260 / SAW760</strain>
    </source>
</reference>
<sequence length="553" mass="63617">MNSETLGVVDKVNNKYVEITADNHIKTYFIDSKEVISDCFDKEHLKKISAVTITNIKKSNGSNENKMIVAVGNEEGLVSIWDVNKEKIEEEFNVMNKVTCLKFYKEELIIGTNGDSITLININNKEKRTIKGNKRGVNCIEVVGNKIIVGSSDVKVYEIEGLKKVVKQSNHLDMTKGIIGLNNKEYITYGNEKNIYLCSNETSIQIQSFTLTGNPIKVEAMYVNENNILIAGLINNGSIDIILFKRNCRKAKPIGSNCRIQINSEIDDLVIYSDRIMIIQRNEELKIEYIKIMEEGKLVKDSEIKEESKKIEERIIEKKNKEKNKEMISESKEMEIIGIEEQKEIETTFERKMKVMEQLGSKERENIIISKESIVITLIRALESNNKILIERCLSIDEENVIKKTINNLPSKYIVELLNIVCDIFNNKPTKAFIMTLWLKSIFEQDLAYLMSIKDVSKSIGKLYVIVESRTLSYKHLLRLYGRMNLLLSQIDKKQQLKQDQRGGTYNESSDEEQEEKKENLEDFDNSIDMDDNLYNPSSTNEDGNEMSEEKLK</sequence>
<dbReference type="KEGG" id="edi:EDI_081450"/>
<dbReference type="Pfam" id="PF04003">
    <property type="entry name" value="Utp12"/>
    <property type="match status" value="1"/>
</dbReference>
<dbReference type="Gene3D" id="2.130.10.10">
    <property type="entry name" value="YVTN repeat-like/Quinoprotein amine dehydrogenase"/>
    <property type="match status" value="1"/>
</dbReference>
<keyword evidence="2" id="KW-0539">Nucleus</keyword>